<dbReference type="GO" id="GO:0005829">
    <property type="term" value="C:cytosol"/>
    <property type="evidence" value="ECO:0007669"/>
    <property type="project" value="TreeGrafter"/>
</dbReference>
<evidence type="ECO:0000256" key="7">
    <source>
        <dbReference type="ARBA" id="ARBA00023239"/>
    </source>
</evidence>
<dbReference type="InterPro" id="IPR004769">
    <property type="entry name" value="Pur_lyase"/>
</dbReference>
<dbReference type="PROSITE" id="PS00163">
    <property type="entry name" value="FUMARATE_LYASES"/>
    <property type="match status" value="1"/>
</dbReference>
<dbReference type="Proteomes" id="UP000002430">
    <property type="component" value="Chromosome"/>
</dbReference>
<dbReference type="PANTHER" id="PTHR43172:SF1">
    <property type="entry name" value="ADENYLOSUCCINATE LYASE"/>
    <property type="match status" value="1"/>
</dbReference>
<evidence type="ECO:0000256" key="2">
    <source>
        <dbReference type="ARBA" id="ARBA00004734"/>
    </source>
</evidence>
<dbReference type="GO" id="GO:0006189">
    <property type="term" value="P:'de novo' IMP biosynthetic process"/>
    <property type="evidence" value="ECO:0007669"/>
    <property type="project" value="UniProtKB-UniPathway"/>
</dbReference>
<dbReference type="HOGENOM" id="CLU_030949_0_1_7"/>
<comment type="pathway">
    <text evidence="2 12">Purine metabolism; AMP biosynthesis via de novo pathway; AMP from IMP: step 2/2.</text>
</comment>
<organism evidence="15 16">
    <name type="scientific">Lawsonia intracellularis (strain PHE/MN1-00)</name>
    <dbReference type="NCBI Taxonomy" id="363253"/>
    <lineage>
        <taxon>Bacteria</taxon>
        <taxon>Pseudomonadati</taxon>
        <taxon>Thermodesulfobacteriota</taxon>
        <taxon>Desulfovibrionia</taxon>
        <taxon>Desulfovibrionales</taxon>
        <taxon>Desulfovibrionaceae</taxon>
        <taxon>Lawsonia</taxon>
    </lineage>
</organism>
<dbReference type="InterPro" id="IPR022761">
    <property type="entry name" value="Fumarate_lyase_N"/>
</dbReference>
<protein>
    <recommendedName>
        <fullName evidence="5 11">Adenylosuccinate lyase</fullName>
        <shortName evidence="12">ASL</shortName>
        <ecNumber evidence="4 11">4.3.2.2</ecNumber>
    </recommendedName>
    <alternativeName>
        <fullName evidence="9 12">Adenylosuccinase</fullName>
    </alternativeName>
</protein>
<evidence type="ECO:0000256" key="5">
    <source>
        <dbReference type="ARBA" id="ARBA00017058"/>
    </source>
</evidence>
<dbReference type="GO" id="GO:0070626">
    <property type="term" value="F:(S)-2-(5-amino-1-(5-phospho-D-ribosyl)imidazole-4-carboxamido) succinate lyase (fumarate-forming) activity"/>
    <property type="evidence" value="ECO:0007669"/>
    <property type="project" value="TreeGrafter"/>
</dbReference>
<dbReference type="SUPFAM" id="SSF48557">
    <property type="entry name" value="L-aspartase-like"/>
    <property type="match status" value="1"/>
</dbReference>
<dbReference type="GO" id="GO:0004018">
    <property type="term" value="F:N6-(1,2-dicarboxyethyl)AMP AMP-lyase (fumarate-forming) activity"/>
    <property type="evidence" value="ECO:0007669"/>
    <property type="project" value="UniProtKB-UniRule"/>
</dbReference>
<keyword evidence="16" id="KW-1185">Reference proteome</keyword>
<dbReference type="InterPro" id="IPR019468">
    <property type="entry name" value="AdenyloSucc_lyase_C"/>
</dbReference>
<keyword evidence="7 12" id="KW-0456">Lyase</keyword>
<evidence type="ECO:0000259" key="14">
    <source>
        <dbReference type="SMART" id="SM00998"/>
    </source>
</evidence>
<dbReference type="AlphaFoldDB" id="Q1MPM6"/>
<dbReference type="OrthoDB" id="9768878at2"/>
<dbReference type="eggNOG" id="COG0015">
    <property type="taxonomic scope" value="Bacteria"/>
</dbReference>
<proteinExistence type="inferred from homology"/>
<dbReference type="STRING" id="363253.LI0997"/>
<dbReference type="KEGG" id="lip:LI0997"/>
<dbReference type="UniPathway" id="UPA00075">
    <property type="reaction ID" value="UER00336"/>
</dbReference>
<evidence type="ECO:0000313" key="15">
    <source>
        <dbReference type="EMBL" id="CAJ55051.1"/>
    </source>
</evidence>
<dbReference type="Gene3D" id="1.20.200.10">
    <property type="entry name" value="Fumarase/aspartase (Central domain)"/>
    <property type="match status" value="1"/>
</dbReference>
<evidence type="ECO:0000256" key="10">
    <source>
        <dbReference type="ARBA" id="ARBA00049115"/>
    </source>
</evidence>
<dbReference type="PANTHER" id="PTHR43172">
    <property type="entry name" value="ADENYLOSUCCINATE LYASE"/>
    <property type="match status" value="1"/>
</dbReference>
<evidence type="ECO:0000256" key="11">
    <source>
        <dbReference type="NCBIfam" id="TIGR00928"/>
    </source>
</evidence>
<evidence type="ECO:0000256" key="1">
    <source>
        <dbReference type="ARBA" id="ARBA00004706"/>
    </source>
</evidence>
<sequence>MIDRYTRKEMGRIWTLNNRYQTWLRVELAVCLAWNKLGVISDDAFKTIQERAVIDVNRILEIESITHHDVIAFLTALEEQIGPEARFIHLGCTSSDIVDTATSLLLIEAGELILKGFDKLLTSIESLALKHQGLLCMGRTHGVHAEPTTFALKFANFFAEIQRDKERFVQAFNGIHVGKFSGAVGTYTFLTPEVETIACDILGLKPDTISTQVIQRDRHAEYFTALAITAGSIERLCVELRHLQRTEVREVEEGFQKGQKGSSAMPHKKNPISAENMTGLSRLIRGNVLAALENQALWHERDISHSSVERVIMPDTTILMDYIFHRLSGILDELIVLPENIECNMQASFGLFYSQRILNALIESGMGRQEAYVSVQRNAMQSWETKQPFQEVIMDDTNIVSCLGQEMLEKLFDTSFYLRYEKVILGRIFGESTLQKYQANKKN</sequence>
<dbReference type="NCBIfam" id="TIGR00928">
    <property type="entry name" value="purB"/>
    <property type="match status" value="1"/>
</dbReference>
<dbReference type="Pfam" id="PF10397">
    <property type="entry name" value="ADSL_C"/>
    <property type="match status" value="1"/>
</dbReference>
<dbReference type="EC" id="4.3.2.2" evidence="4 11"/>
<comment type="pathway">
    <text evidence="1 12">Purine metabolism; IMP biosynthesis via de novo pathway; 5-amino-1-(5-phospho-D-ribosyl)imidazole-4-carboxamide from 5-amino-1-(5-phospho-D-ribosyl)imidazole-4-carboxylate: step 2/2.</text>
</comment>
<dbReference type="InterPro" id="IPR024083">
    <property type="entry name" value="Fumarase/histidase_N"/>
</dbReference>
<feature type="region of interest" description="Disordered" evidence="13">
    <location>
        <begin position="251"/>
        <end position="271"/>
    </location>
</feature>
<evidence type="ECO:0000256" key="3">
    <source>
        <dbReference type="ARBA" id="ARBA00008273"/>
    </source>
</evidence>
<evidence type="ECO:0000256" key="12">
    <source>
        <dbReference type="RuleBase" id="RU361172"/>
    </source>
</evidence>
<dbReference type="Gene3D" id="1.10.275.10">
    <property type="entry name" value="Fumarase/aspartase (N-terminal domain)"/>
    <property type="match status" value="1"/>
</dbReference>
<dbReference type="Gene3D" id="1.10.40.30">
    <property type="entry name" value="Fumarase/aspartase (C-terminal domain)"/>
    <property type="match status" value="1"/>
</dbReference>
<evidence type="ECO:0000256" key="4">
    <source>
        <dbReference type="ARBA" id="ARBA00012339"/>
    </source>
</evidence>
<dbReference type="Pfam" id="PF00206">
    <property type="entry name" value="Lyase_1"/>
    <property type="match status" value="1"/>
</dbReference>
<keyword evidence="6 12" id="KW-0658">Purine biosynthesis</keyword>
<dbReference type="FunFam" id="1.20.200.10:FF:000008">
    <property type="entry name" value="Adenylosuccinate lyase"/>
    <property type="match status" value="1"/>
</dbReference>
<evidence type="ECO:0000256" key="6">
    <source>
        <dbReference type="ARBA" id="ARBA00022755"/>
    </source>
</evidence>
<dbReference type="InterPro" id="IPR008948">
    <property type="entry name" value="L-Aspartase-like"/>
</dbReference>
<dbReference type="FunFam" id="1.10.40.30:FF:000007">
    <property type="entry name" value="Adenylosuccinate lyase"/>
    <property type="match status" value="1"/>
</dbReference>
<dbReference type="CDD" id="cd01360">
    <property type="entry name" value="Adenylsuccinate_lyase_1"/>
    <property type="match status" value="1"/>
</dbReference>
<accession>Q1MPM6</accession>
<dbReference type="InterPro" id="IPR020557">
    <property type="entry name" value="Fumarate_lyase_CS"/>
</dbReference>
<dbReference type="InterPro" id="IPR000362">
    <property type="entry name" value="Fumarate_lyase_fam"/>
</dbReference>
<dbReference type="SMART" id="SM00998">
    <property type="entry name" value="ADSL_C"/>
    <property type="match status" value="1"/>
</dbReference>
<name>Q1MPM6_LAWIP</name>
<dbReference type="PRINTS" id="PR00145">
    <property type="entry name" value="ARGSUCLYASE"/>
</dbReference>
<evidence type="ECO:0000256" key="9">
    <source>
        <dbReference type="ARBA" id="ARBA00030717"/>
    </source>
</evidence>
<comment type="similarity">
    <text evidence="3 12">Belongs to the lyase 1 family. Adenylosuccinate lyase subfamily.</text>
</comment>
<comment type="catalytic activity">
    <reaction evidence="10">
        <text>N(6)-(1,2-dicarboxyethyl)-AMP = fumarate + AMP</text>
        <dbReference type="Rhea" id="RHEA:16853"/>
        <dbReference type="ChEBI" id="CHEBI:29806"/>
        <dbReference type="ChEBI" id="CHEBI:57567"/>
        <dbReference type="ChEBI" id="CHEBI:456215"/>
        <dbReference type="EC" id="4.3.2.2"/>
    </reaction>
    <physiologicalReaction direction="left-to-right" evidence="10">
        <dbReference type="Rhea" id="RHEA:16854"/>
    </physiologicalReaction>
</comment>
<evidence type="ECO:0000256" key="13">
    <source>
        <dbReference type="SAM" id="MobiDB-lite"/>
    </source>
</evidence>
<evidence type="ECO:0000256" key="8">
    <source>
        <dbReference type="ARBA" id="ARBA00024477"/>
    </source>
</evidence>
<dbReference type="GO" id="GO:0044208">
    <property type="term" value="P:'de novo' AMP biosynthetic process"/>
    <property type="evidence" value="ECO:0007669"/>
    <property type="project" value="UniProtKB-UniPathway"/>
</dbReference>
<gene>
    <name evidence="15" type="primary">purB</name>
    <name evidence="15" type="ordered locus">LI0997</name>
</gene>
<dbReference type="RefSeq" id="WP_011527080.1">
    <property type="nucleotide sequence ID" value="NC_008011.1"/>
</dbReference>
<comment type="catalytic activity">
    <reaction evidence="8">
        <text>(2S)-2-[5-amino-1-(5-phospho-beta-D-ribosyl)imidazole-4-carboxamido]succinate = 5-amino-1-(5-phospho-beta-D-ribosyl)imidazole-4-carboxamide + fumarate</text>
        <dbReference type="Rhea" id="RHEA:23920"/>
        <dbReference type="ChEBI" id="CHEBI:29806"/>
        <dbReference type="ChEBI" id="CHEBI:58443"/>
        <dbReference type="ChEBI" id="CHEBI:58475"/>
        <dbReference type="EC" id="4.3.2.2"/>
    </reaction>
    <physiologicalReaction direction="left-to-right" evidence="8">
        <dbReference type="Rhea" id="RHEA:23921"/>
    </physiologicalReaction>
</comment>
<evidence type="ECO:0000313" key="16">
    <source>
        <dbReference type="Proteomes" id="UP000002430"/>
    </source>
</evidence>
<feature type="domain" description="Adenylosuccinate lyase C-terminal" evidence="14">
    <location>
        <begin position="349"/>
        <end position="429"/>
    </location>
</feature>
<dbReference type="UniPathway" id="UPA00074">
    <property type="reaction ID" value="UER00132"/>
</dbReference>
<dbReference type="PRINTS" id="PR00149">
    <property type="entry name" value="FUMRATELYASE"/>
</dbReference>
<reference evidence="15 16" key="1">
    <citation type="submission" date="2005-11" db="EMBL/GenBank/DDBJ databases">
        <title>The complete genome sequence of Lawsonia intracellularis: the causative agent of proliferative enteropathy.</title>
        <authorList>
            <person name="Kaur K."/>
            <person name="Zhang Q."/>
            <person name="Beckler D."/>
            <person name="Munir S."/>
            <person name="Li L."/>
            <person name="Kinsley K."/>
            <person name="Herron L."/>
            <person name="Peterson A."/>
            <person name="May B."/>
            <person name="Singh S."/>
            <person name="Gebhart C."/>
            <person name="Kapur V."/>
        </authorList>
    </citation>
    <scope>NUCLEOTIDE SEQUENCE [LARGE SCALE GENOMIC DNA]</scope>
    <source>
        <strain evidence="15 16">PHE/MN1-00</strain>
    </source>
</reference>
<dbReference type="EMBL" id="AM180252">
    <property type="protein sequence ID" value="CAJ55051.1"/>
    <property type="molecule type" value="Genomic_DNA"/>
</dbReference>